<name>A0A0G0BYW6_9BACT</name>
<organism evidence="1 2">
    <name type="scientific">Candidatus Roizmanbacteria bacterium GW2011_GWA2_32_13</name>
    <dbReference type="NCBI Taxonomy" id="1618475"/>
    <lineage>
        <taxon>Bacteria</taxon>
        <taxon>Candidatus Roizmaniibacteriota</taxon>
    </lineage>
</organism>
<evidence type="ECO:0000313" key="2">
    <source>
        <dbReference type="Proteomes" id="UP000034349"/>
    </source>
</evidence>
<reference evidence="1 2" key="1">
    <citation type="journal article" date="2015" name="Nature">
        <title>rRNA introns, odd ribosomes, and small enigmatic genomes across a large radiation of phyla.</title>
        <authorList>
            <person name="Brown C.T."/>
            <person name="Hug L.A."/>
            <person name="Thomas B.C."/>
            <person name="Sharon I."/>
            <person name="Castelle C.J."/>
            <person name="Singh A."/>
            <person name="Wilkins M.J."/>
            <person name="Williams K.H."/>
            <person name="Banfield J.F."/>
        </authorList>
    </citation>
    <scope>NUCLEOTIDE SEQUENCE [LARGE SCALE GENOMIC DNA]</scope>
</reference>
<dbReference type="CDD" id="cd10447">
    <property type="entry name" value="GIY-YIG_unchar_2"/>
    <property type="match status" value="1"/>
</dbReference>
<proteinExistence type="predicted"/>
<dbReference type="EMBL" id="LBOK01000021">
    <property type="protein sequence ID" value="KKP36277.1"/>
    <property type="molecule type" value="Genomic_DNA"/>
</dbReference>
<protein>
    <submittedName>
        <fullName evidence="1">Excinuclease ABC, C subunit domain protein</fullName>
    </submittedName>
</protein>
<gene>
    <name evidence="1" type="ORF">UR23_C0021G0005</name>
</gene>
<evidence type="ECO:0000313" key="1">
    <source>
        <dbReference type="EMBL" id="KKP36277.1"/>
    </source>
</evidence>
<dbReference type="AlphaFoldDB" id="A0A0G0BYW6"/>
<dbReference type="Proteomes" id="UP000034349">
    <property type="component" value="Unassembled WGS sequence"/>
</dbReference>
<sequence length="298" mass="34183">MQIMANPFTIHIYVPEGDPEGLRIIDRQSSPSKFFAFPRTKWDQIKNRPELTGAGIYILTGYSENEDELPTIYIGQADTIKNRIEQHMKNKDFWDKAVIFVSNNKINSTHAKWLEHKLIDRVLEANRSIVENSNSPQEPTISESEQAEMQVFLTEIYQTLPLVGLRAFEISKAVINPLKEKSTEDKNTIIVPAQKEGFDRVFLGENSWYAIRISGGKLDDIKYIAGYQTAPISTITHYAEVKSIEHYGEEGKYKLNFINKAKKLENEIENDLSPQAMQSCRYTSLNKLLKAKKMSELF</sequence>
<comment type="caution">
    <text evidence="1">The sequence shown here is derived from an EMBL/GenBank/DDBJ whole genome shotgun (WGS) entry which is preliminary data.</text>
</comment>
<accession>A0A0G0BYW6</accession>